<keyword evidence="2" id="KW-0472">Membrane</keyword>
<dbReference type="STRING" id="32264.T1KPU3"/>
<evidence type="ECO:0000256" key="2">
    <source>
        <dbReference type="SAM" id="Phobius"/>
    </source>
</evidence>
<dbReference type="KEGG" id="tut:107366146"/>
<evidence type="ECO:0000259" key="3">
    <source>
        <dbReference type="Pfam" id="PF04253"/>
    </source>
</evidence>
<dbReference type="SUPFAM" id="SSF47672">
    <property type="entry name" value="Transferrin receptor-like dimerisation domain"/>
    <property type="match status" value="1"/>
</dbReference>
<dbReference type="EnsemblMetazoa" id="tetur17g01740.1">
    <property type="protein sequence ID" value="tetur17g01740.1"/>
    <property type="gene ID" value="tetur17g01740"/>
</dbReference>
<dbReference type="Proteomes" id="UP000015104">
    <property type="component" value="Unassembled WGS sequence"/>
</dbReference>
<dbReference type="EMBL" id="CAEY01000339">
    <property type="status" value="NOT_ANNOTATED_CDS"/>
    <property type="molecule type" value="Genomic_DNA"/>
</dbReference>
<evidence type="ECO:0000313" key="5">
    <source>
        <dbReference type="EnsemblMetazoa" id="tetur17g01740.1"/>
    </source>
</evidence>
<evidence type="ECO:0000259" key="4">
    <source>
        <dbReference type="Pfam" id="PF04389"/>
    </source>
</evidence>
<feature type="transmembrane region" description="Helical" evidence="2">
    <location>
        <begin position="53"/>
        <end position="75"/>
    </location>
</feature>
<dbReference type="InterPro" id="IPR007365">
    <property type="entry name" value="TFR-like_dimer_dom"/>
</dbReference>
<keyword evidence="6" id="KW-1185">Reference proteome</keyword>
<name>T1KPU3_TETUR</name>
<evidence type="ECO:0008006" key="7">
    <source>
        <dbReference type="Google" id="ProtNLM"/>
    </source>
</evidence>
<evidence type="ECO:0000313" key="6">
    <source>
        <dbReference type="Proteomes" id="UP000015104"/>
    </source>
</evidence>
<feature type="domain" description="Transferrin receptor-like dimerisation" evidence="3">
    <location>
        <begin position="716"/>
        <end position="842"/>
    </location>
</feature>
<dbReference type="Pfam" id="PF04389">
    <property type="entry name" value="Peptidase_M28"/>
    <property type="match status" value="1"/>
</dbReference>
<dbReference type="GO" id="GO:0004180">
    <property type="term" value="F:carboxypeptidase activity"/>
    <property type="evidence" value="ECO:0007669"/>
    <property type="project" value="TreeGrafter"/>
</dbReference>
<organism evidence="5 6">
    <name type="scientific">Tetranychus urticae</name>
    <name type="common">Two-spotted spider mite</name>
    <dbReference type="NCBI Taxonomy" id="32264"/>
    <lineage>
        <taxon>Eukaryota</taxon>
        <taxon>Metazoa</taxon>
        <taxon>Ecdysozoa</taxon>
        <taxon>Arthropoda</taxon>
        <taxon>Chelicerata</taxon>
        <taxon>Arachnida</taxon>
        <taxon>Acari</taxon>
        <taxon>Acariformes</taxon>
        <taxon>Trombidiformes</taxon>
        <taxon>Prostigmata</taxon>
        <taxon>Eleutherengona</taxon>
        <taxon>Raphignathae</taxon>
        <taxon>Tetranychoidea</taxon>
        <taxon>Tetranychidae</taxon>
        <taxon>Tetranychus</taxon>
    </lineage>
</organism>
<gene>
    <name evidence="5" type="primary">107366146</name>
</gene>
<dbReference type="InterPro" id="IPR007484">
    <property type="entry name" value="Peptidase_M28"/>
</dbReference>
<dbReference type="FunFam" id="3.40.630.10:FF:000101">
    <property type="entry name" value="N-acetylated alpha-linked acidic dipeptidase like 1"/>
    <property type="match status" value="1"/>
</dbReference>
<dbReference type="SUPFAM" id="SSF52025">
    <property type="entry name" value="PA domain"/>
    <property type="match status" value="1"/>
</dbReference>
<dbReference type="OMA" id="WGAEEFN"/>
<dbReference type="eggNOG" id="KOG2195">
    <property type="taxonomic scope" value="Eukaryota"/>
</dbReference>
<sequence>MAAAYRPYKDEDSFDNLNALDDDGLNWPDNEPASLQIYERTTEDLPFPSNRRYLIACLGLAIMSMFIGLMIGYFAHSSHDECIPNYVVSLHSVRQEDPTISSKLLNSIDVANLESLVREFSKEPRVPGSARDQYLVSFIQKYFLDASFDKVSILNYTALLSLPDEINPNLIQIINEDTKQVVFNSSEGLKLDPKQIHPFSAYSPNIDLQGDLVYVNNGHPDDYRLLVDKYSIDFKGKIILVKLGELPLDQVVHTAKFHAVAAIIFFPDHKFFEVNHSAFKFPSDAIKWESALWAEFGDPLSPNYPSTAYAYRENLGSHKNTLAKISAQPISSDQAMRLIHLLGGHKSPPEWNSGSNFSHAIGPGFNNSNLKIRIKVNNHLKNETISNVFGYIKGRVEPDRYILIGSHRDSLTKGAMDAASGTGVMLEVARAFGELLKKGWRPRRTIIFCSWGAEEFNLQGSTEWLEDKYKLLHARGIVYINADTVVSGNDSLRVFASPLLHHAILNATKMVSNPDKDDSQHKTVFEKWFATFPYVRNDTIVKQSGFIQKNSYEMDLFYGDQDIFADLLTKEETLAHLNHVNSTYLISYIEGVISHRQPQILPIQGRSVYAAFTTFLGIPSMDLSYVSSNQNSEAKSLSAYSLIHTQYDTFDLFKTSIDPDFKYHKAMAQIYAEVLRDFSESLFIPFNLFHYVQFLQNVQLKIYYQAQHLFPKGGLDTDVLSSAIHNFTDSVYNFHLRQGSIDFSDPMAIRTINDQLILLERVFLDPVQLYMVNNIHLIQNPEGLYSGENETLVGLINSLYQIFSNPHNLDAEGNNLPTILERGLKPRLSILVHAIQNAADIINSVV</sequence>
<dbReference type="AlphaFoldDB" id="T1KPU3"/>
<dbReference type="InterPro" id="IPR046450">
    <property type="entry name" value="PA_dom_sf"/>
</dbReference>
<dbReference type="OrthoDB" id="5841748at2759"/>
<protein>
    <recommendedName>
        <fullName evidence="7">Peptidase M28 domain-containing protein</fullName>
    </recommendedName>
</protein>
<dbReference type="PANTHER" id="PTHR10404:SF46">
    <property type="entry name" value="VACUOLAR PROTEIN SORTING-ASSOCIATED PROTEIN 70"/>
    <property type="match status" value="1"/>
</dbReference>
<dbReference type="PANTHER" id="PTHR10404">
    <property type="entry name" value="N-ACETYLATED-ALPHA-LINKED ACIDIC DIPEPTIDASE"/>
    <property type="match status" value="1"/>
</dbReference>
<dbReference type="SUPFAM" id="SSF53187">
    <property type="entry name" value="Zn-dependent exopeptidases"/>
    <property type="match status" value="1"/>
</dbReference>
<reference evidence="5" key="2">
    <citation type="submission" date="2015-06" db="UniProtKB">
        <authorList>
            <consortium name="EnsemblMetazoa"/>
        </authorList>
    </citation>
    <scope>IDENTIFICATION</scope>
</reference>
<dbReference type="Gene3D" id="1.20.930.40">
    <property type="entry name" value="Transferrin receptor-like, dimerisation domain"/>
    <property type="match status" value="1"/>
</dbReference>
<accession>T1KPU3</accession>
<comment type="similarity">
    <text evidence="1">Belongs to the peptidase M28 family. M28B subfamily.</text>
</comment>
<dbReference type="HOGENOM" id="CLU_005688_2_1_1"/>
<dbReference type="InterPro" id="IPR036757">
    <property type="entry name" value="TFR-like_dimer_dom_sf"/>
</dbReference>
<dbReference type="InterPro" id="IPR039373">
    <property type="entry name" value="Peptidase_M28B"/>
</dbReference>
<dbReference type="Gene3D" id="3.40.630.10">
    <property type="entry name" value="Zn peptidases"/>
    <property type="match status" value="1"/>
</dbReference>
<keyword evidence="2" id="KW-1133">Transmembrane helix</keyword>
<proteinExistence type="inferred from homology"/>
<reference evidence="6" key="1">
    <citation type="submission" date="2011-08" db="EMBL/GenBank/DDBJ databases">
        <authorList>
            <person name="Rombauts S."/>
        </authorList>
    </citation>
    <scope>NUCLEOTIDE SEQUENCE</scope>
    <source>
        <strain evidence="6">London</strain>
    </source>
</reference>
<feature type="domain" description="Peptidase M28" evidence="4">
    <location>
        <begin position="387"/>
        <end position="521"/>
    </location>
</feature>
<dbReference type="Pfam" id="PF04253">
    <property type="entry name" value="TFR_dimer"/>
    <property type="match status" value="1"/>
</dbReference>
<evidence type="ECO:0000256" key="1">
    <source>
        <dbReference type="ARBA" id="ARBA00005634"/>
    </source>
</evidence>
<keyword evidence="2" id="KW-0812">Transmembrane</keyword>
<dbReference type="Gene3D" id="3.50.30.30">
    <property type="match status" value="1"/>
</dbReference>